<accession>A0A1X7TDI2</accession>
<dbReference type="OrthoDB" id="432528at2759"/>
<organism evidence="1">
    <name type="scientific">Amphimedon queenslandica</name>
    <name type="common">Sponge</name>
    <dbReference type="NCBI Taxonomy" id="400682"/>
    <lineage>
        <taxon>Eukaryota</taxon>
        <taxon>Metazoa</taxon>
        <taxon>Porifera</taxon>
        <taxon>Demospongiae</taxon>
        <taxon>Heteroscleromorpha</taxon>
        <taxon>Haplosclerida</taxon>
        <taxon>Niphatidae</taxon>
        <taxon>Amphimedon</taxon>
    </lineage>
</organism>
<dbReference type="SUPFAM" id="SSF117281">
    <property type="entry name" value="Kelch motif"/>
    <property type="match status" value="1"/>
</dbReference>
<evidence type="ECO:0000313" key="1">
    <source>
        <dbReference type="EnsemblMetazoa" id="Aqu2.1.12645_001"/>
    </source>
</evidence>
<name>A0A1X7TDI2_AMPQE</name>
<dbReference type="Gene3D" id="2.120.10.80">
    <property type="entry name" value="Kelch-type beta propeller"/>
    <property type="match status" value="1"/>
</dbReference>
<proteinExistence type="predicted"/>
<protein>
    <submittedName>
        <fullName evidence="1">Uncharacterized protein</fullName>
    </submittedName>
</protein>
<sequence>NCKKLKTDELEESVEEKQIMTGEYDKHKAIVADNELHVYITEVLKEKTQVEERLNEKQIIIDDFKTTVSEKDAYISKLLKEKSQQQERITSQEEQSIKETSSVEVQFNYLIPSMANLECLSDVQVAEKKLFLIQGDKPQLMNWEKYGLRIGVQEDSLLPSETVEAAVVALVGGQFQFPPNTVLVSAVYALSLSKPLLKPLQLEIQHCIDLRGRPDLGGYLKFAIAPMSTASLPYQFRLVEGGEFRSQYRLGWRSEHTTAVVGEVLYCWGGAREGLVGSHDSPTKRQTTSAIDAFNLLSGVWSSQPTRGQWTVPSVSGQCCPPTSGFTVEKINHNKGIMYGGAVHDGIATNSIYLFQLSHNTINWEYLKEGAIPNDGLWPKERCAHASTIINGVSTSPTLVVIGGYAREKRMLTLEKQLLETKTLLTKRKRDQEDSPHS</sequence>
<reference evidence="1" key="1">
    <citation type="submission" date="2017-05" db="UniProtKB">
        <authorList>
            <consortium name="EnsemblMetazoa"/>
        </authorList>
    </citation>
    <scope>IDENTIFICATION</scope>
</reference>
<dbReference type="InParanoid" id="A0A1X7TDI2"/>
<dbReference type="AlphaFoldDB" id="A0A1X7TDI2"/>
<dbReference type="EnsemblMetazoa" id="Aqu2.1.12645_001">
    <property type="protein sequence ID" value="Aqu2.1.12645_001"/>
    <property type="gene ID" value="Aqu2.1.12645"/>
</dbReference>
<dbReference type="InterPro" id="IPR015915">
    <property type="entry name" value="Kelch-typ_b-propeller"/>
</dbReference>